<accession>A0ABU7P532</accession>
<dbReference type="EMBL" id="JAZEWV010000001">
    <property type="protein sequence ID" value="MEE4540920.1"/>
    <property type="molecule type" value="Genomic_DNA"/>
</dbReference>
<dbReference type="InterPro" id="IPR006311">
    <property type="entry name" value="TAT_signal"/>
</dbReference>
<evidence type="ECO:0000256" key="1">
    <source>
        <dbReference type="SAM" id="MobiDB-lite"/>
    </source>
</evidence>
<organism evidence="2 3">
    <name type="scientific">Actinacidiphila polyblastidii</name>
    <dbReference type="NCBI Taxonomy" id="3110430"/>
    <lineage>
        <taxon>Bacteria</taxon>
        <taxon>Bacillati</taxon>
        <taxon>Actinomycetota</taxon>
        <taxon>Actinomycetes</taxon>
        <taxon>Kitasatosporales</taxon>
        <taxon>Streptomycetaceae</taxon>
        <taxon>Actinacidiphila</taxon>
    </lineage>
</organism>
<proteinExistence type="predicted"/>
<evidence type="ECO:0000313" key="2">
    <source>
        <dbReference type="EMBL" id="MEE4540920.1"/>
    </source>
</evidence>
<dbReference type="Proteomes" id="UP001344658">
    <property type="component" value="Unassembled WGS sequence"/>
</dbReference>
<evidence type="ECO:0008006" key="4">
    <source>
        <dbReference type="Google" id="ProtNLM"/>
    </source>
</evidence>
<keyword evidence="3" id="KW-1185">Reference proteome</keyword>
<gene>
    <name evidence="2" type="ORF">V2S66_02925</name>
</gene>
<feature type="region of interest" description="Disordered" evidence="1">
    <location>
        <begin position="89"/>
        <end position="133"/>
    </location>
</feature>
<evidence type="ECO:0000313" key="3">
    <source>
        <dbReference type="Proteomes" id="UP001344658"/>
    </source>
</evidence>
<comment type="caution">
    <text evidence="2">The sequence shown here is derived from an EMBL/GenBank/DDBJ whole genome shotgun (WGS) entry which is preliminary data.</text>
</comment>
<reference evidence="2 3" key="1">
    <citation type="submission" date="2023-12" db="EMBL/GenBank/DDBJ databases">
        <title>Streptomyces sp. V4-01.</title>
        <authorList>
            <person name="Somphong A."/>
            <person name="Phongsopitanun W."/>
        </authorList>
    </citation>
    <scope>NUCLEOTIDE SEQUENCE [LARGE SCALE GENOMIC DNA]</scope>
    <source>
        <strain evidence="2 3">V4-01</strain>
    </source>
</reference>
<dbReference type="PROSITE" id="PS51318">
    <property type="entry name" value="TAT"/>
    <property type="match status" value="1"/>
</dbReference>
<feature type="compositionally biased region" description="Low complexity" evidence="1">
    <location>
        <begin position="113"/>
        <end position="122"/>
    </location>
</feature>
<sequence>MIPEVARLSRRGVVGVAAAGALTGCSGGGKAPAPRRPPAPGAAARARAAADSLTLLRRYDAVASAHPGLAVRLAPLRAEVARHAQAFGVRPPGAPAVPPGSASPRSAPPGPAPARSASAPARPSAPPVPGVPAAPRAALSWLAAAERALADRRAAALAAAPGDLARLLASVSAAGAGHVVLLTAPTDRTEDS</sequence>
<dbReference type="PROSITE" id="PS51257">
    <property type="entry name" value="PROKAR_LIPOPROTEIN"/>
    <property type="match status" value="1"/>
</dbReference>
<dbReference type="RefSeq" id="WP_330792776.1">
    <property type="nucleotide sequence ID" value="NZ_JAZEWV010000001.1"/>
</dbReference>
<name>A0ABU7P532_9ACTN</name>
<feature type="region of interest" description="Disordered" evidence="1">
    <location>
        <begin position="24"/>
        <end position="47"/>
    </location>
</feature>
<feature type="compositionally biased region" description="Pro residues" evidence="1">
    <location>
        <begin position="123"/>
        <end position="132"/>
    </location>
</feature>
<protein>
    <recommendedName>
        <fullName evidence="4">Lipoprotein</fullName>
    </recommendedName>
</protein>